<feature type="compositionally biased region" description="Polar residues" evidence="1">
    <location>
        <begin position="26"/>
        <end position="52"/>
    </location>
</feature>
<dbReference type="EMBL" id="JAEUBG010003142">
    <property type="protein sequence ID" value="KAH3683407.1"/>
    <property type="molecule type" value="Genomic_DNA"/>
</dbReference>
<dbReference type="Proteomes" id="UP000774326">
    <property type="component" value="Unassembled WGS sequence"/>
</dbReference>
<evidence type="ECO:0000313" key="2">
    <source>
        <dbReference type="EMBL" id="KAH3683407.1"/>
    </source>
</evidence>
<keyword evidence="3" id="KW-1185">Reference proteome</keyword>
<sequence length="121" mass="12738">MDSIKASTTSKIAVEAGESGYKSRKLSPSSQALPILGSSGTAPKNGIPNSSHKALPPPVVGLKIIDSFLHPGQTNPDMFSTRPRILIFALRQKSISFLTSNSATSWGVVTTNAPSIPDSFK</sequence>
<comment type="caution">
    <text evidence="2">The sequence shown here is derived from an EMBL/GenBank/DDBJ whole genome shotgun (WGS) entry which is preliminary data.</text>
</comment>
<name>A0A9P8Q3P2_WICPI</name>
<gene>
    <name evidence="2" type="ORF">WICPIJ_005626</name>
</gene>
<protein>
    <submittedName>
        <fullName evidence="2">Uncharacterized protein</fullName>
    </submittedName>
</protein>
<proteinExistence type="predicted"/>
<reference evidence="2" key="1">
    <citation type="journal article" date="2021" name="Open Biol.">
        <title>Shared evolutionary footprints suggest mitochondrial oxidative damage underlies multiple complex I losses in fungi.</title>
        <authorList>
            <person name="Schikora-Tamarit M.A."/>
            <person name="Marcet-Houben M."/>
            <person name="Nosek J."/>
            <person name="Gabaldon T."/>
        </authorList>
    </citation>
    <scope>NUCLEOTIDE SEQUENCE</scope>
    <source>
        <strain evidence="2">CBS2887</strain>
    </source>
</reference>
<evidence type="ECO:0000313" key="3">
    <source>
        <dbReference type="Proteomes" id="UP000774326"/>
    </source>
</evidence>
<organism evidence="2 3">
    <name type="scientific">Wickerhamomyces pijperi</name>
    <name type="common">Yeast</name>
    <name type="synonym">Pichia pijperi</name>
    <dbReference type="NCBI Taxonomy" id="599730"/>
    <lineage>
        <taxon>Eukaryota</taxon>
        <taxon>Fungi</taxon>
        <taxon>Dikarya</taxon>
        <taxon>Ascomycota</taxon>
        <taxon>Saccharomycotina</taxon>
        <taxon>Saccharomycetes</taxon>
        <taxon>Phaffomycetales</taxon>
        <taxon>Wickerhamomycetaceae</taxon>
        <taxon>Wickerhamomyces</taxon>
    </lineage>
</organism>
<feature type="region of interest" description="Disordered" evidence="1">
    <location>
        <begin position="16"/>
        <end position="54"/>
    </location>
</feature>
<reference evidence="2" key="2">
    <citation type="submission" date="2021-01" db="EMBL/GenBank/DDBJ databases">
        <authorList>
            <person name="Schikora-Tamarit M.A."/>
        </authorList>
    </citation>
    <scope>NUCLEOTIDE SEQUENCE</scope>
    <source>
        <strain evidence="2">CBS2887</strain>
    </source>
</reference>
<dbReference type="AlphaFoldDB" id="A0A9P8Q3P2"/>
<accession>A0A9P8Q3P2</accession>
<evidence type="ECO:0000256" key="1">
    <source>
        <dbReference type="SAM" id="MobiDB-lite"/>
    </source>
</evidence>